<name>A0A844HSV5_9RHOB</name>
<dbReference type="EMBL" id="WMIG01000009">
    <property type="protein sequence ID" value="MTH60681.1"/>
    <property type="molecule type" value="Genomic_DNA"/>
</dbReference>
<comment type="caution">
    <text evidence="1">The sequence shown here is derived from an EMBL/GenBank/DDBJ whole genome shotgun (WGS) entry which is preliminary data.</text>
</comment>
<dbReference type="GO" id="GO:0003677">
    <property type="term" value="F:DNA binding"/>
    <property type="evidence" value="ECO:0007669"/>
    <property type="project" value="InterPro"/>
</dbReference>
<dbReference type="SUPFAM" id="SSF47413">
    <property type="entry name" value="lambda repressor-like DNA-binding domains"/>
    <property type="match status" value="1"/>
</dbReference>
<evidence type="ECO:0000313" key="1">
    <source>
        <dbReference type="EMBL" id="MTH60681.1"/>
    </source>
</evidence>
<keyword evidence="2" id="KW-1185">Reference proteome</keyword>
<dbReference type="AlphaFoldDB" id="A0A844HSV5"/>
<gene>
    <name evidence="1" type="ORF">GL300_15810</name>
</gene>
<protein>
    <submittedName>
        <fullName evidence="1">XRE family transcriptional regulator</fullName>
    </submittedName>
</protein>
<proteinExistence type="predicted"/>
<sequence length="113" mass="12787">MDIETKTRLAHLNDMGLAATAIRLRAAFLVTGLGQLKELARAANISRTVLSNALSGSTYPNREVMKYLYRTHRIDFNFIMNGDFSQLPGDVQDRLFPALEVAKNEWDQRENSD</sequence>
<accession>A0A844HSV5</accession>
<dbReference type="InterPro" id="IPR001387">
    <property type="entry name" value="Cro/C1-type_HTH"/>
</dbReference>
<evidence type="ECO:0000313" key="2">
    <source>
        <dbReference type="Proteomes" id="UP000449846"/>
    </source>
</evidence>
<dbReference type="Proteomes" id="UP000449846">
    <property type="component" value="Unassembled WGS sequence"/>
</dbReference>
<dbReference type="CDD" id="cd00093">
    <property type="entry name" value="HTH_XRE"/>
    <property type="match status" value="1"/>
</dbReference>
<dbReference type="InterPro" id="IPR010982">
    <property type="entry name" value="Lambda_DNA-bd_dom_sf"/>
</dbReference>
<organism evidence="1 2">
    <name type="scientific">Paracoccus litorisediminis</name>
    <dbReference type="NCBI Taxonomy" id="2006130"/>
    <lineage>
        <taxon>Bacteria</taxon>
        <taxon>Pseudomonadati</taxon>
        <taxon>Pseudomonadota</taxon>
        <taxon>Alphaproteobacteria</taxon>
        <taxon>Rhodobacterales</taxon>
        <taxon>Paracoccaceae</taxon>
        <taxon>Paracoccus</taxon>
    </lineage>
</organism>
<dbReference type="OrthoDB" id="7856077at2"/>
<reference evidence="1 2" key="1">
    <citation type="submission" date="2019-11" db="EMBL/GenBank/DDBJ databases">
        <authorList>
            <person name="Dong K."/>
        </authorList>
    </citation>
    <scope>NUCLEOTIDE SEQUENCE [LARGE SCALE GENOMIC DNA]</scope>
    <source>
        <strain evidence="1 2">NBRC 112902</strain>
    </source>
</reference>